<organism evidence="1 2">
    <name type="scientific">Bacteroides xylanisolvens</name>
    <dbReference type="NCBI Taxonomy" id="371601"/>
    <lineage>
        <taxon>Bacteria</taxon>
        <taxon>Pseudomonadati</taxon>
        <taxon>Bacteroidota</taxon>
        <taxon>Bacteroidia</taxon>
        <taxon>Bacteroidales</taxon>
        <taxon>Bacteroidaceae</taxon>
        <taxon>Bacteroides</taxon>
    </lineage>
</organism>
<name>A0A4Q5D2N9_9BACE</name>
<accession>A0A4Q5D2N9</accession>
<proteinExistence type="predicted"/>
<evidence type="ECO:0000313" key="2">
    <source>
        <dbReference type="Proteomes" id="UP000474077"/>
    </source>
</evidence>
<dbReference type="EMBL" id="WDER01000063">
    <property type="protein sequence ID" value="KAB6079795.1"/>
    <property type="molecule type" value="Genomic_DNA"/>
</dbReference>
<reference evidence="1 2" key="1">
    <citation type="journal article" date="2019" name="Nat. Med.">
        <title>A library of human gut bacterial isolates paired with longitudinal multiomics data enables mechanistic microbiome research.</title>
        <authorList>
            <person name="Poyet M."/>
            <person name="Groussin M."/>
            <person name="Gibbons S.M."/>
            <person name="Avila-Pacheco J."/>
            <person name="Jiang X."/>
            <person name="Kearney S.M."/>
            <person name="Perrotta A.R."/>
            <person name="Berdy B."/>
            <person name="Zhao S."/>
            <person name="Lieberman T.D."/>
            <person name="Swanson P.K."/>
            <person name="Smith M."/>
            <person name="Roesemann S."/>
            <person name="Alexander J.E."/>
            <person name="Rich S.A."/>
            <person name="Livny J."/>
            <person name="Vlamakis H."/>
            <person name="Clish C."/>
            <person name="Bullock K."/>
            <person name="Deik A."/>
            <person name="Scott J."/>
            <person name="Pierce K.A."/>
            <person name="Xavier R.J."/>
            <person name="Alm E.J."/>
        </authorList>
    </citation>
    <scope>NUCLEOTIDE SEQUENCE [LARGE SCALE GENOMIC DNA]</scope>
    <source>
        <strain evidence="1 2">BIOML-A73</strain>
    </source>
</reference>
<gene>
    <name evidence="1" type="ORF">GA560_18815</name>
</gene>
<comment type="caution">
    <text evidence="1">The sequence shown here is derived from an EMBL/GenBank/DDBJ whole genome shotgun (WGS) entry which is preliminary data.</text>
</comment>
<evidence type="ECO:0000313" key="1">
    <source>
        <dbReference type="EMBL" id="KAB6079795.1"/>
    </source>
</evidence>
<sequence>MKDEAIKHIIDKYNLNEIVDILSNKLSGSELNSLLLEVFERRVMQETPSSLLGKYTKNKLVKPAQLDFLKFKEEELECCKIVANSSFELIELSPVAQLGTSSIMATVNQKKVLTALRNTEVQSDPTNSIALHYASLKKNNELSEKTYNFSNVSRVIRTQVFSNPNFTPHFPILCLISCGMDTGSFEFEKTEIHKHFVITQDVCKSVFGVNNLFFEIIPCKEYDSNSPLISNSLSHIKNSGFDVRIAESDSQNNYYYGMRIKVKIIADGVEYEIGDGGLLDWTQKLLANKKERMLTMGLGIQLLHLFRK</sequence>
<dbReference type="RefSeq" id="WP_049702896.1">
    <property type="nucleotide sequence ID" value="NZ_JAASHA010000031.1"/>
</dbReference>
<protein>
    <submittedName>
        <fullName evidence="1">Uncharacterized protein</fullName>
    </submittedName>
</protein>
<dbReference type="Proteomes" id="UP000474077">
    <property type="component" value="Unassembled WGS sequence"/>
</dbReference>
<dbReference type="AlphaFoldDB" id="A0A4Q5D2N9"/>